<comment type="caution">
    <text evidence="7">The sequence shown here is derived from an EMBL/GenBank/DDBJ whole genome shotgun (WGS) entry which is preliminary data.</text>
</comment>
<dbReference type="EMBL" id="FNOP01000007">
    <property type="protein sequence ID" value="SDW85435.1"/>
    <property type="molecule type" value="Genomic_DNA"/>
</dbReference>
<dbReference type="GO" id="GO:0009295">
    <property type="term" value="C:nucleoid"/>
    <property type="evidence" value="ECO:0007669"/>
    <property type="project" value="UniProtKB-SubCell"/>
</dbReference>
<protein>
    <submittedName>
        <fullName evidence="7">Chromosome partitioning protein, ParB family</fullName>
    </submittedName>
</protein>
<dbReference type="FunFam" id="1.10.10.2830:FF:000001">
    <property type="entry name" value="Chromosome partitioning protein ParB"/>
    <property type="match status" value="1"/>
</dbReference>
<dbReference type="Gene3D" id="1.10.10.2830">
    <property type="match status" value="1"/>
</dbReference>
<dbReference type="GO" id="GO:0005694">
    <property type="term" value="C:chromosome"/>
    <property type="evidence" value="ECO:0007669"/>
    <property type="project" value="TreeGrafter"/>
</dbReference>
<dbReference type="GO" id="GO:0007059">
    <property type="term" value="P:chromosome segregation"/>
    <property type="evidence" value="ECO:0007669"/>
    <property type="project" value="UniProtKB-KW"/>
</dbReference>
<dbReference type="InterPro" id="IPR004437">
    <property type="entry name" value="ParB/RepB/Spo0J"/>
</dbReference>
<dbReference type="Pfam" id="PF02195">
    <property type="entry name" value="ParB_N"/>
    <property type="match status" value="1"/>
</dbReference>
<dbReference type="InterPro" id="IPR036086">
    <property type="entry name" value="ParB/Sulfiredoxin_sf"/>
</dbReference>
<dbReference type="SUPFAM" id="SSF110849">
    <property type="entry name" value="ParB/Sulfiredoxin"/>
    <property type="match status" value="1"/>
</dbReference>
<organism evidence="7 8">
    <name type="scientific">Acidaminococcus fermentans</name>
    <dbReference type="NCBI Taxonomy" id="905"/>
    <lineage>
        <taxon>Bacteria</taxon>
        <taxon>Bacillati</taxon>
        <taxon>Bacillota</taxon>
        <taxon>Negativicutes</taxon>
        <taxon>Acidaminococcales</taxon>
        <taxon>Acidaminococcaceae</taxon>
        <taxon>Acidaminococcus</taxon>
    </lineage>
</organism>
<dbReference type="Pfam" id="PF17762">
    <property type="entry name" value="HTH_ParB"/>
    <property type="match status" value="1"/>
</dbReference>
<evidence type="ECO:0000256" key="4">
    <source>
        <dbReference type="ARBA" id="ARBA00023125"/>
    </source>
</evidence>
<dbReference type="PANTHER" id="PTHR33375:SF1">
    <property type="entry name" value="CHROMOSOME-PARTITIONING PROTEIN PARB-RELATED"/>
    <property type="match status" value="1"/>
</dbReference>
<dbReference type="AlphaFoldDB" id="A0A1H2WXY3"/>
<dbReference type="FunFam" id="3.90.1530.30:FF:000001">
    <property type="entry name" value="Chromosome partitioning protein ParB"/>
    <property type="match status" value="1"/>
</dbReference>
<reference evidence="7 8" key="1">
    <citation type="submission" date="2016-10" db="EMBL/GenBank/DDBJ databases">
        <authorList>
            <person name="Varghese N."/>
            <person name="Submissions S."/>
        </authorList>
    </citation>
    <scope>NUCLEOTIDE SEQUENCE [LARGE SCALE GENOMIC DNA]</scope>
    <source>
        <strain evidence="7 8">WCC6</strain>
    </source>
</reference>
<dbReference type="InterPro" id="IPR050336">
    <property type="entry name" value="Chromosome_partition/occlusion"/>
</dbReference>
<feature type="compositionally biased region" description="Gly residues" evidence="5">
    <location>
        <begin position="1"/>
        <end position="10"/>
    </location>
</feature>
<feature type="region of interest" description="Disordered" evidence="5">
    <location>
        <begin position="1"/>
        <end position="37"/>
    </location>
</feature>
<dbReference type="Pfam" id="PF23552">
    <property type="entry name" value="ParB_C"/>
    <property type="match status" value="1"/>
</dbReference>
<keyword evidence="4" id="KW-0238">DNA-binding</keyword>
<dbReference type="CDD" id="cd00093">
    <property type="entry name" value="HTH_XRE"/>
    <property type="match status" value="1"/>
</dbReference>
<dbReference type="InterPro" id="IPR001387">
    <property type="entry name" value="Cro/C1-type_HTH"/>
</dbReference>
<dbReference type="PANTHER" id="PTHR33375">
    <property type="entry name" value="CHROMOSOME-PARTITIONING PROTEIN PARB-RELATED"/>
    <property type="match status" value="1"/>
</dbReference>
<dbReference type="NCBIfam" id="TIGR00180">
    <property type="entry name" value="parB_part"/>
    <property type="match status" value="1"/>
</dbReference>
<comment type="subcellular location">
    <subcellularLocation>
        <location evidence="1">Cytoplasm</location>
        <location evidence="1">Nucleoid</location>
    </subcellularLocation>
</comment>
<comment type="similarity">
    <text evidence="2">Belongs to the ParB family.</text>
</comment>
<evidence type="ECO:0000256" key="2">
    <source>
        <dbReference type="ARBA" id="ARBA00006295"/>
    </source>
</evidence>
<accession>A0A1H2WXY3</accession>
<dbReference type="Proteomes" id="UP000182379">
    <property type="component" value="Unassembled WGS sequence"/>
</dbReference>
<dbReference type="GO" id="GO:0003677">
    <property type="term" value="F:DNA binding"/>
    <property type="evidence" value="ECO:0007669"/>
    <property type="project" value="UniProtKB-KW"/>
</dbReference>
<evidence type="ECO:0000256" key="3">
    <source>
        <dbReference type="ARBA" id="ARBA00022829"/>
    </source>
</evidence>
<dbReference type="PROSITE" id="PS50943">
    <property type="entry name" value="HTH_CROC1"/>
    <property type="match status" value="1"/>
</dbReference>
<name>A0A1H2WXY3_ACIFE</name>
<feature type="region of interest" description="Disordered" evidence="5">
    <location>
        <begin position="244"/>
        <end position="278"/>
    </location>
</feature>
<dbReference type="RefSeq" id="WP_083337385.1">
    <property type="nucleotide sequence ID" value="NZ_CALAKB010000027.1"/>
</dbReference>
<proteinExistence type="inferred from homology"/>
<keyword evidence="3" id="KW-0159">Chromosome partition</keyword>
<dbReference type="InterPro" id="IPR041468">
    <property type="entry name" value="HTH_ParB/Spo0J"/>
</dbReference>
<evidence type="ECO:0000313" key="8">
    <source>
        <dbReference type="Proteomes" id="UP000182379"/>
    </source>
</evidence>
<gene>
    <name evidence="7" type="ORF">SAMN05216495_10752</name>
</gene>
<dbReference type="CDD" id="cd16393">
    <property type="entry name" value="SPO0J_N"/>
    <property type="match status" value="1"/>
</dbReference>
<evidence type="ECO:0000256" key="1">
    <source>
        <dbReference type="ARBA" id="ARBA00004453"/>
    </source>
</evidence>
<dbReference type="GO" id="GO:0045881">
    <property type="term" value="P:positive regulation of sporulation resulting in formation of a cellular spore"/>
    <property type="evidence" value="ECO:0007669"/>
    <property type="project" value="TreeGrafter"/>
</dbReference>
<dbReference type="SMART" id="SM00470">
    <property type="entry name" value="ParB"/>
    <property type="match status" value="1"/>
</dbReference>
<evidence type="ECO:0000313" key="7">
    <source>
        <dbReference type="EMBL" id="SDW85435.1"/>
    </source>
</evidence>
<dbReference type="InterPro" id="IPR057240">
    <property type="entry name" value="ParB_dimer_C"/>
</dbReference>
<evidence type="ECO:0000256" key="5">
    <source>
        <dbReference type="SAM" id="MobiDB-lite"/>
    </source>
</evidence>
<dbReference type="Gene3D" id="3.90.1530.30">
    <property type="match status" value="1"/>
</dbReference>
<feature type="domain" description="HTH cro/C1-type" evidence="6">
    <location>
        <begin position="145"/>
        <end position="172"/>
    </location>
</feature>
<sequence>MAGKKGGLGMTGLDKMFGGRKPKGAPAARTAVEEKQAGEAVGEVTVKNLKPNPYQPRKTFDPEALRELEESIRQSGVIQPLIVRKKGRQYEIVAGERRWRAAKAAGLTKVPVVVRDYDEDAMMEVALVENMQRSDLDPMEEARGIQQLMETLGLTQEEAARKLGKSRAAVANALRLLKLPAEAAELVSAGKLSPGQVRPLLGLDTPEKINELARKAAEGGWSARIVEEVAKAEKAGKPWHLYLKTEEELLPPEKTPGKKERKAPSSQNGTKAQDPDTRAFQEKLIQYLGTRVKIEPSQKDQGGRILIEYYGPEDLERLYELLQGPVRSGNRKKTGLFTV</sequence>
<dbReference type="InterPro" id="IPR003115">
    <property type="entry name" value="ParB_N"/>
</dbReference>
<evidence type="ECO:0000259" key="6">
    <source>
        <dbReference type="PROSITE" id="PS50943"/>
    </source>
</evidence>